<gene>
    <name evidence="2" type="ORF">CSUIS_1348</name>
    <name evidence="3" type="ORF">CSUIS_1370</name>
</gene>
<dbReference type="EMBL" id="CP018789">
    <property type="protein sequence ID" value="ARR01141.1"/>
    <property type="molecule type" value="Genomic_DNA"/>
</dbReference>
<proteinExistence type="predicted"/>
<dbReference type="Gene3D" id="3.90.550.10">
    <property type="entry name" value="Spore Coat Polysaccharide Biosynthesis Protein SpsA, Chain A"/>
    <property type="match status" value="1"/>
</dbReference>
<dbReference type="InterPro" id="IPR029044">
    <property type="entry name" value="Nucleotide-diphossugar_trans"/>
</dbReference>
<evidence type="ECO:0000313" key="3">
    <source>
        <dbReference type="EMBL" id="ARR01160.1"/>
    </source>
</evidence>
<dbReference type="EMBL" id="CP018789">
    <property type="protein sequence ID" value="ARR01160.1"/>
    <property type="molecule type" value="Genomic_DNA"/>
</dbReference>
<dbReference type="KEGG" id="camy:CSUIS_1348"/>
<feature type="domain" description="Glycosyltransferase 2-like" evidence="1">
    <location>
        <begin position="8"/>
        <end position="127"/>
    </location>
</feature>
<dbReference type="PANTHER" id="PTHR22916:SF3">
    <property type="entry name" value="UDP-GLCNAC:BETAGAL BETA-1,3-N-ACETYLGLUCOSAMINYLTRANSFERASE-LIKE PROTEIN 1"/>
    <property type="match status" value="1"/>
</dbReference>
<dbReference type="SUPFAM" id="SSF53448">
    <property type="entry name" value="Nucleotide-diphospho-sugar transferases"/>
    <property type="match status" value="1"/>
</dbReference>
<dbReference type="AlphaFoldDB" id="A0A1X9SY50"/>
<dbReference type="KEGG" id="camy:CSUIS_1370"/>
<dbReference type="InterPro" id="IPR001173">
    <property type="entry name" value="Glyco_trans_2-like"/>
</dbReference>
<dbReference type="CDD" id="cd04196">
    <property type="entry name" value="GT_2_like_d"/>
    <property type="match status" value="1"/>
</dbReference>
<organism evidence="2 4">
    <name type="scientific">Campylobacter porcelli</name>
    <dbReference type="NCBI Taxonomy" id="1660073"/>
    <lineage>
        <taxon>Bacteria</taxon>
        <taxon>Pseudomonadati</taxon>
        <taxon>Campylobacterota</taxon>
        <taxon>Epsilonproteobacteria</taxon>
        <taxon>Campylobacterales</taxon>
        <taxon>Campylobacteraceae</taxon>
        <taxon>Campylobacter</taxon>
    </lineage>
</organism>
<dbReference type="RefSeq" id="WP_086298150.1">
    <property type="nucleotide sequence ID" value="NZ_CP018789.1"/>
</dbReference>
<name>A0A1X9SY50_9BACT</name>
<evidence type="ECO:0000259" key="1">
    <source>
        <dbReference type="Pfam" id="PF00535"/>
    </source>
</evidence>
<evidence type="ECO:0000313" key="2">
    <source>
        <dbReference type="EMBL" id="ARR01141.1"/>
    </source>
</evidence>
<dbReference type="STRING" id="1660073.CSUIS_1348"/>
<protein>
    <submittedName>
        <fullName evidence="2">Glycosyltransferase, family 2</fullName>
    </submittedName>
</protein>
<dbReference type="Pfam" id="PF00535">
    <property type="entry name" value="Glycos_transf_2"/>
    <property type="match status" value="1"/>
</dbReference>
<sequence length="316" mass="36860">MHTPTIAVIMATYNGQKYISKQLDSILAQTYSNIVIYIRDDCSSDNTMDIISKYKQKYSHKFIINKNKQNLGFVKNFELLLSEVDYDYIAISDQDDIWKPNKLEKELKAMMEIEKDNPNLAIMVHSDLEIIDSDENQICKSFLKKKGYSLSHSKDLGQILGPCGVMGNTILMNKNLKNIALPFSANIEFHDYYLAVINEIYGKRITLNEPLVQYRIHLDNTSNNNILKLEKNKYRGLPFLNTGKAMCLKSLNKDNINIEDLNIINFFLDYLECKDYAFSYYFSLLSNNLVKKGFWYRFKLFFKFIINTPLSKIMLR</sequence>
<reference evidence="4" key="1">
    <citation type="journal article" date="2017" name="Genome Biol. Evol.">
        <title>Comparative Genomic Analysis Identifies a Campylobacter Clade Deficient in Selenium Metabolism.</title>
        <authorList>
            <person name="Miller W.G."/>
            <person name="Yee E."/>
            <person name="Lopes B.S."/>
            <person name="Chapman M.H."/>
            <person name="Huynh S."/>
            <person name="Bono J.L."/>
            <person name="Parker C.T."/>
            <person name="Strachan N.J.C."/>
            <person name="Forbes K.J."/>
        </authorList>
    </citation>
    <scope>NUCLEOTIDE SEQUENCE [LARGE SCALE GENOMIC DNA]</scope>
    <source>
        <strain evidence="4">RM6137</strain>
    </source>
</reference>
<accession>A0A1X9SY50</accession>
<keyword evidence="2" id="KW-0808">Transferase</keyword>
<evidence type="ECO:0000313" key="4">
    <source>
        <dbReference type="Proteomes" id="UP000194260"/>
    </source>
</evidence>
<dbReference type="Proteomes" id="UP000194260">
    <property type="component" value="Chromosome"/>
</dbReference>
<dbReference type="GO" id="GO:0016758">
    <property type="term" value="F:hexosyltransferase activity"/>
    <property type="evidence" value="ECO:0007669"/>
    <property type="project" value="UniProtKB-ARBA"/>
</dbReference>
<reference evidence="2" key="2">
    <citation type="journal article" date="2017" name="Genome Biol. Evol.">
        <title>Comparative genomic analysis identifies a Campylobacter clade deficient in selenium metabolism.</title>
        <authorList>
            <person name="Miller W.G."/>
            <person name="Yee E."/>
            <person name="Lopes B.S."/>
            <person name="Chapman M.H."/>
            <person name="Huynh S."/>
            <person name="Bono J.L."/>
            <person name="Parker C.T."/>
            <person name="Strachan N.J.C."/>
            <person name="Forbes K.J."/>
        </authorList>
    </citation>
    <scope>NUCLEOTIDE SEQUENCE [LARGE SCALE GENOMIC DNA]</scope>
    <source>
        <strain evidence="2">RM6137</strain>
    </source>
</reference>
<dbReference type="PANTHER" id="PTHR22916">
    <property type="entry name" value="GLYCOSYLTRANSFERASE"/>
    <property type="match status" value="1"/>
</dbReference>